<protein>
    <submittedName>
        <fullName evidence="2">Class I SAM-dependent methyltransferase</fullName>
        <ecNumber evidence="2">2.1.-.-</ecNumber>
    </submittedName>
</protein>
<feature type="domain" description="Methyltransferase" evidence="1">
    <location>
        <begin position="50"/>
        <end position="147"/>
    </location>
</feature>
<dbReference type="RefSeq" id="WP_311668663.1">
    <property type="nucleotide sequence ID" value="NZ_JAVREO010000011.1"/>
</dbReference>
<keyword evidence="2" id="KW-0808">Transferase</keyword>
<comment type="caution">
    <text evidence="2">The sequence shown here is derived from an EMBL/GenBank/DDBJ whole genome shotgun (WGS) entry which is preliminary data.</text>
</comment>
<keyword evidence="2" id="KW-0489">Methyltransferase</keyword>
<dbReference type="GO" id="GO:0008168">
    <property type="term" value="F:methyltransferase activity"/>
    <property type="evidence" value="ECO:0007669"/>
    <property type="project" value="UniProtKB-KW"/>
</dbReference>
<organism evidence="2 3">
    <name type="scientific">Streptomyces chisholmiae</name>
    <dbReference type="NCBI Taxonomy" id="3075540"/>
    <lineage>
        <taxon>Bacteria</taxon>
        <taxon>Bacillati</taxon>
        <taxon>Actinomycetota</taxon>
        <taxon>Actinomycetes</taxon>
        <taxon>Kitasatosporales</taxon>
        <taxon>Streptomycetaceae</taxon>
        <taxon>Streptomyces</taxon>
    </lineage>
</organism>
<dbReference type="InterPro" id="IPR029063">
    <property type="entry name" value="SAM-dependent_MTases_sf"/>
</dbReference>
<evidence type="ECO:0000259" key="1">
    <source>
        <dbReference type="Pfam" id="PF13649"/>
    </source>
</evidence>
<sequence>MGVSMATAELWVDRWERQQRRYAIQREERFAVLADVAEYATRGVSRPLLVDLGCGPGSLAARVARRVPRAELVAVDRDPLLLELARTHHADAARYVEAVLGADGWVEELGLTRAPDAVLSATALHCLSAATLARTYRQVAAVLRPGGVLVNADHFPEDTPEGDPAGSALAAHLGRSRLAATLRGDEPDWESWWRGVAGDPELADLCAERARRPAGEEGPDNGLSFAAHARLLRAAGFRAVSTVWQYGESRVLVAFC</sequence>
<dbReference type="SUPFAM" id="SSF53335">
    <property type="entry name" value="S-adenosyl-L-methionine-dependent methyltransferases"/>
    <property type="match status" value="1"/>
</dbReference>
<dbReference type="InterPro" id="IPR041698">
    <property type="entry name" value="Methyltransf_25"/>
</dbReference>
<reference evidence="3" key="1">
    <citation type="submission" date="2023-07" db="EMBL/GenBank/DDBJ databases">
        <title>30 novel species of actinomycetes from the DSMZ collection.</title>
        <authorList>
            <person name="Nouioui I."/>
        </authorList>
    </citation>
    <scope>NUCLEOTIDE SEQUENCE [LARGE SCALE GENOMIC DNA]</scope>
    <source>
        <strain evidence="3">DSM 44915</strain>
    </source>
</reference>
<dbReference type="Gene3D" id="3.40.50.150">
    <property type="entry name" value="Vaccinia Virus protein VP39"/>
    <property type="match status" value="1"/>
</dbReference>
<dbReference type="Proteomes" id="UP001183410">
    <property type="component" value="Unassembled WGS sequence"/>
</dbReference>
<dbReference type="EC" id="2.1.-.-" evidence="2"/>
<name>A0ABU2JU56_9ACTN</name>
<keyword evidence="3" id="KW-1185">Reference proteome</keyword>
<dbReference type="CDD" id="cd02440">
    <property type="entry name" value="AdoMet_MTases"/>
    <property type="match status" value="1"/>
</dbReference>
<gene>
    <name evidence="2" type="ORF">RM844_19755</name>
</gene>
<dbReference type="GO" id="GO:0032259">
    <property type="term" value="P:methylation"/>
    <property type="evidence" value="ECO:0007669"/>
    <property type="project" value="UniProtKB-KW"/>
</dbReference>
<accession>A0ABU2JU56</accession>
<dbReference type="Pfam" id="PF13649">
    <property type="entry name" value="Methyltransf_25"/>
    <property type="match status" value="1"/>
</dbReference>
<evidence type="ECO:0000313" key="2">
    <source>
        <dbReference type="EMBL" id="MDT0268525.1"/>
    </source>
</evidence>
<dbReference type="EMBL" id="JAVREO010000011">
    <property type="protein sequence ID" value="MDT0268525.1"/>
    <property type="molecule type" value="Genomic_DNA"/>
</dbReference>
<evidence type="ECO:0000313" key="3">
    <source>
        <dbReference type="Proteomes" id="UP001183410"/>
    </source>
</evidence>
<dbReference type="PANTHER" id="PTHR43591">
    <property type="entry name" value="METHYLTRANSFERASE"/>
    <property type="match status" value="1"/>
</dbReference>
<dbReference type="PANTHER" id="PTHR43591:SF108">
    <property type="entry name" value="S-ADENOSYL-L-METHIONINE-DEPENDENT METHYLTRANSFERASE"/>
    <property type="match status" value="1"/>
</dbReference>
<proteinExistence type="predicted"/>